<name>A7RZI3_NEMVE</name>
<protein>
    <recommendedName>
        <fullName evidence="2">BEN domain-containing protein</fullName>
    </recommendedName>
</protein>
<feature type="region of interest" description="Disordered" evidence="1">
    <location>
        <begin position="31"/>
        <end position="94"/>
    </location>
</feature>
<evidence type="ECO:0000313" key="4">
    <source>
        <dbReference type="Proteomes" id="UP000001593"/>
    </source>
</evidence>
<dbReference type="EMBL" id="DS469557">
    <property type="protein sequence ID" value="EDO43152.1"/>
    <property type="molecule type" value="Genomic_DNA"/>
</dbReference>
<dbReference type="HOGENOM" id="CLU_720247_0_0_1"/>
<proteinExistence type="predicted"/>
<organism evidence="3 4">
    <name type="scientific">Nematostella vectensis</name>
    <name type="common">Starlet sea anemone</name>
    <dbReference type="NCBI Taxonomy" id="45351"/>
    <lineage>
        <taxon>Eukaryota</taxon>
        <taxon>Metazoa</taxon>
        <taxon>Cnidaria</taxon>
        <taxon>Anthozoa</taxon>
        <taxon>Hexacorallia</taxon>
        <taxon>Actiniaria</taxon>
        <taxon>Edwardsiidae</taxon>
        <taxon>Nematostella</taxon>
    </lineage>
</organism>
<evidence type="ECO:0000259" key="2">
    <source>
        <dbReference type="PROSITE" id="PS51457"/>
    </source>
</evidence>
<dbReference type="PROSITE" id="PS51457">
    <property type="entry name" value="BEN"/>
    <property type="match status" value="1"/>
</dbReference>
<feature type="compositionally biased region" description="Polar residues" evidence="1">
    <location>
        <begin position="74"/>
        <end position="94"/>
    </location>
</feature>
<gene>
    <name evidence="3" type="ORF">NEMVEDRAFT_v1g232490</name>
</gene>
<dbReference type="AlphaFoldDB" id="A7RZI3"/>
<dbReference type="InParanoid" id="A7RZI3"/>
<feature type="domain" description="BEN" evidence="2">
    <location>
        <begin position="276"/>
        <end position="375"/>
    </location>
</feature>
<sequence>MANASQECNSIRAEMNSTEVAFSEGKLESHVNAQRRAFPTIAKPQRRKRPKAIDDKSKAETNFINPNKRLKPGASSTENPVDTLSKANQTDIDPINTHRNISTIEDASNFNNIADNDLLSTGITHVFNLSSNSTTMTNSSFNISTSPTIYPFNRLDSSSHTIGVMTRGGAFSSSSSTPLTFTHGPVKSLTTQIQELQASIDSHNVALYEIRQELSKTNQNLRFILNNQQNILKELRLRNPNPVQPNTSAVHQSNGDRSLEGGTFLGVQGVDIKEPERGEWQGRRPHISDAELQSLRDEKRKKPENLAVVLLRRLTTRQEREGRTVCGFGGSGLDNDVVQDIRRYFYRALPDFPQDKWGQCISAMNSYLRGTRRKRQRVPIGNNS</sequence>
<dbReference type="Proteomes" id="UP000001593">
    <property type="component" value="Unassembled WGS sequence"/>
</dbReference>
<accession>A7RZI3</accession>
<dbReference type="GO" id="GO:0003677">
    <property type="term" value="F:DNA binding"/>
    <property type="evidence" value="ECO:0007669"/>
    <property type="project" value="InterPro"/>
</dbReference>
<keyword evidence="4" id="KW-1185">Reference proteome</keyword>
<dbReference type="InterPro" id="IPR018379">
    <property type="entry name" value="BEN_domain"/>
</dbReference>
<reference evidence="3 4" key="1">
    <citation type="journal article" date="2007" name="Science">
        <title>Sea anemone genome reveals ancestral eumetazoan gene repertoire and genomic organization.</title>
        <authorList>
            <person name="Putnam N.H."/>
            <person name="Srivastava M."/>
            <person name="Hellsten U."/>
            <person name="Dirks B."/>
            <person name="Chapman J."/>
            <person name="Salamov A."/>
            <person name="Terry A."/>
            <person name="Shapiro H."/>
            <person name="Lindquist E."/>
            <person name="Kapitonov V.V."/>
            <person name="Jurka J."/>
            <person name="Genikhovich G."/>
            <person name="Grigoriev I.V."/>
            <person name="Lucas S.M."/>
            <person name="Steele R.E."/>
            <person name="Finnerty J.R."/>
            <person name="Technau U."/>
            <person name="Martindale M.Q."/>
            <person name="Rokhsar D.S."/>
        </authorList>
    </citation>
    <scope>NUCLEOTIDE SEQUENCE [LARGE SCALE GENOMIC DNA]</scope>
    <source>
        <strain evidence="4">CH2 X CH6</strain>
    </source>
</reference>
<evidence type="ECO:0000256" key="1">
    <source>
        <dbReference type="SAM" id="MobiDB-lite"/>
    </source>
</evidence>
<dbReference type="SMART" id="SM01025">
    <property type="entry name" value="BEN"/>
    <property type="match status" value="1"/>
</dbReference>
<evidence type="ECO:0000313" key="3">
    <source>
        <dbReference type="EMBL" id="EDO43152.1"/>
    </source>
</evidence>